<accession>A0A9W4QU21</accession>
<sequence length="592" mass="67540">MSKTKIIIILLFVAFISTVFYFVTLQAEPSNSVELNNQTKNTDTTSQPPTAFNEASTELNVVESNHSLSCDAYENALDKARLIHFNLIGAKAIGWYFEGIDKYKIAHTLAKMYGYQNAMIWIEQVNALSHYYEKSQTLIQDIHGLEYSALSGSNRIYLQRLDAYKVPTYKDHFDVNKALNLYPDIALKLWLAALTKALENTDLQQSLYAISQLNSLHKNDLFFEHPLRDSANIFLLSTFSQPQVKPLLTAMFELAPVYLEPQHGSSANSVKQSLMALDNSESTWRLRTTSAKLFEIDPEVNQRINALAKRYTDLNIELKAQDYCEPQTPNLSISSKQISSNNINNKLSKHWQAIVDYMCPEKNIFYGYTAVSAKLNKYGVDVNALNNFAAIMSNHTKLQAALPHFEQYEAAVLFDIMYTRTSYNNQQIRTLIEHKLVPQSSNFYAMLYRLPIDEQKALLVEQQYNIQNTSSLGFSLITQVLEKSLRQGSADADKLVPFLISQGVPLTSSEQDLDPLWFKLYSLNNYEDPTAELPVNVLASLIEHTKLNDTHIDALYKIKQKNVQLYHQLIEQFPELRFTEPSELIKINCMAQ</sequence>
<name>A0A9W4QU21_9GAMM</name>
<gene>
    <name evidence="1" type="ORF">PSECIP111854_01106</name>
</gene>
<keyword evidence="2" id="KW-1185">Reference proteome</keyword>
<reference evidence="1" key="1">
    <citation type="submission" date="2022-07" db="EMBL/GenBank/DDBJ databases">
        <authorList>
            <person name="Criscuolo A."/>
        </authorList>
    </citation>
    <scope>NUCLEOTIDE SEQUENCE</scope>
    <source>
        <strain evidence="1">CIP111854</strain>
    </source>
</reference>
<organism evidence="1 2">
    <name type="scientific">Pseudoalteromonas holothuriae</name>
    <dbReference type="NCBI Taxonomy" id="2963714"/>
    <lineage>
        <taxon>Bacteria</taxon>
        <taxon>Pseudomonadati</taxon>
        <taxon>Pseudomonadota</taxon>
        <taxon>Gammaproteobacteria</taxon>
        <taxon>Alteromonadales</taxon>
        <taxon>Pseudoalteromonadaceae</taxon>
        <taxon>Pseudoalteromonas</taxon>
    </lineage>
</organism>
<protein>
    <submittedName>
        <fullName evidence="1">Uncharacterized protein</fullName>
    </submittedName>
</protein>
<dbReference type="Proteomes" id="UP001152467">
    <property type="component" value="Unassembled WGS sequence"/>
</dbReference>
<dbReference type="EMBL" id="CAMAPC010000003">
    <property type="protein sequence ID" value="CAH9053115.1"/>
    <property type="molecule type" value="Genomic_DNA"/>
</dbReference>
<dbReference type="RefSeq" id="WP_261625963.1">
    <property type="nucleotide sequence ID" value="NZ_CAMAPC010000003.1"/>
</dbReference>
<evidence type="ECO:0000313" key="2">
    <source>
        <dbReference type="Proteomes" id="UP001152467"/>
    </source>
</evidence>
<evidence type="ECO:0000313" key="1">
    <source>
        <dbReference type="EMBL" id="CAH9053115.1"/>
    </source>
</evidence>
<comment type="caution">
    <text evidence="1">The sequence shown here is derived from an EMBL/GenBank/DDBJ whole genome shotgun (WGS) entry which is preliminary data.</text>
</comment>
<proteinExistence type="predicted"/>
<dbReference type="AlphaFoldDB" id="A0A9W4QU21"/>